<protein>
    <submittedName>
        <fullName evidence="2">TonB-like protein</fullName>
    </submittedName>
</protein>
<dbReference type="Proteomes" id="UP000248703">
    <property type="component" value="Unassembled WGS sequence"/>
</dbReference>
<dbReference type="OrthoDB" id="1522859at2"/>
<evidence type="ECO:0000313" key="3">
    <source>
        <dbReference type="Proteomes" id="UP000248703"/>
    </source>
</evidence>
<dbReference type="SUPFAM" id="SSF74653">
    <property type="entry name" value="TolA/TonB C-terminal domain"/>
    <property type="match status" value="1"/>
</dbReference>
<sequence length="293" mass="33285">MKYFFLSLILLLTTFCVAQSSLKYNRPHVVFPGCQDAEDVSSCYDTKVLQYIDTSLTAEVSSKLIQFSKKDTLKIFTRIYFDETGTVLQKLSNISASVDSLKNELNYLVTKFPKVAPVLDKTNKGVADYKSSVFGFTIDRALNTLSPIENYQPEEVPFSIIEKVPIYLGCKKDLLGDDARKCMNDKLRIHIGKHFRSELANSLDLDAGIHRIFVFFKIDKEGEITSIKARAPHPALEQEAIRIMSLVPKLSAPGIQRGKPVIVPFYIPISFMIEDSHKLSKKELRQQKRKLRN</sequence>
<organism evidence="2 3">
    <name type="scientific">Olleya aquimaris</name>
    <dbReference type="NCBI Taxonomy" id="639310"/>
    <lineage>
        <taxon>Bacteria</taxon>
        <taxon>Pseudomonadati</taxon>
        <taxon>Bacteroidota</taxon>
        <taxon>Flavobacteriia</taxon>
        <taxon>Flavobacteriales</taxon>
        <taxon>Flavobacteriaceae</taxon>
    </lineage>
</organism>
<feature type="signal peptide" evidence="1">
    <location>
        <begin position="1"/>
        <end position="18"/>
    </location>
</feature>
<name>A0A327RDU7_9FLAO</name>
<reference evidence="2 3" key="1">
    <citation type="submission" date="2018-06" db="EMBL/GenBank/DDBJ databases">
        <title>Genomic Encyclopedia of Archaeal and Bacterial Type Strains, Phase II (KMG-II): from individual species to whole genera.</title>
        <authorList>
            <person name="Goeker M."/>
        </authorList>
    </citation>
    <scope>NUCLEOTIDE SEQUENCE [LARGE SCALE GENOMIC DNA]</scope>
    <source>
        <strain evidence="2 3">DSM 24464</strain>
    </source>
</reference>
<accession>A0A327RDU7</accession>
<keyword evidence="3" id="KW-1185">Reference proteome</keyword>
<feature type="chain" id="PRO_5016327893" evidence="1">
    <location>
        <begin position="19"/>
        <end position="293"/>
    </location>
</feature>
<dbReference type="AlphaFoldDB" id="A0A327RDU7"/>
<proteinExistence type="predicted"/>
<dbReference type="EMBL" id="QLLO01000004">
    <property type="protein sequence ID" value="RAJ15150.1"/>
    <property type="molecule type" value="Genomic_DNA"/>
</dbReference>
<dbReference type="RefSeq" id="WP_111659817.1">
    <property type="nucleotide sequence ID" value="NZ_QLLO01000004.1"/>
</dbReference>
<evidence type="ECO:0000313" key="2">
    <source>
        <dbReference type="EMBL" id="RAJ15150.1"/>
    </source>
</evidence>
<gene>
    <name evidence="2" type="ORF">LY08_01501</name>
</gene>
<dbReference type="Gene3D" id="3.30.1150.10">
    <property type="match status" value="1"/>
</dbReference>
<evidence type="ECO:0000256" key="1">
    <source>
        <dbReference type="SAM" id="SignalP"/>
    </source>
</evidence>
<comment type="caution">
    <text evidence="2">The sequence shown here is derived from an EMBL/GenBank/DDBJ whole genome shotgun (WGS) entry which is preliminary data.</text>
</comment>
<keyword evidence="1" id="KW-0732">Signal</keyword>